<comment type="caution">
    <text evidence="1">The sequence shown here is derived from an EMBL/GenBank/DDBJ whole genome shotgun (WGS) entry which is preliminary data.</text>
</comment>
<reference evidence="1 2" key="1">
    <citation type="submission" date="2019-08" db="EMBL/GenBank/DDBJ databases">
        <title>Archaea genome.</title>
        <authorList>
            <person name="Kajale S."/>
            <person name="Shouche Y."/>
            <person name="Deshpande N."/>
            <person name="Sharma A."/>
        </authorList>
    </citation>
    <scope>NUCLEOTIDE SEQUENCE [LARGE SCALE GENOMIC DNA]</scope>
    <source>
        <strain evidence="1 2">ESP3B_9</strain>
    </source>
</reference>
<sequence length="93" mass="9833">MDSSTDFVELASRIHTQSCDAAGSDTERVTIRSLESVDPDSLSTLLEVAENDGAAPSDLVFVLSRTNVDHLTERASEIDDPEAIACGILGANP</sequence>
<organism evidence="1 2">
    <name type="scientific">Natrialba swarupiae</name>
    <dbReference type="NCBI Taxonomy" id="2448032"/>
    <lineage>
        <taxon>Archaea</taxon>
        <taxon>Methanobacteriati</taxon>
        <taxon>Methanobacteriota</taxon>
        <taxon>Stenosarchaea group</taxon>
        <taxon>Halobacteria</taxon>
        <taxon>Halobacteriales</taxon>
        <taxon>Natrialbaceae</taxon>
        <taxon>Natrialba</taxon>
    </lineage>
</organism>
<dbReference type="AlphaFoldDB" id="A0A5D5AIP1"/>
<proteinExistence type="predicted"/>
<protein>
    <submittedName>
        <fullName evidence="1">Uncharacterized protein</fullName>
    </submittedName>
</protein>
<evidence type="ECO:0000313" key="1">
    <source>
        <dbReference type="EMBL" id="TYT60793.1"/>
    </source>
</evidence>
<dbReference type="Proteomes" id="UP000324104">
    <property type="component" value="Unassembled WGS sequence"/>
</dbReference>
<gene>
    <name evidence="1" type="ORF">FYC77_17160</name>
</gene>
<dbReference type="EMBL" id="VTAW01000030">
    <property type="protein sequence ID" value="TYT60793.1"/>
    <property type="molecule type" value="Genomic_DNA"/>
</dbReference>
<keyword evidence="2" id="KW-1185">Reference proteome</keyword>
<accession>A0A5D5AIP1</accession>
<name>A0A5D5AIP1_9EURY</name>
<evidence type="ECO:0000313" key="2">
    <source>
        <dbReference type="Proteomes" id="UP000324104"/>
    </source>
</evidence>
<dbReference type="RefSeq" id="WP_149082720.1">
    <property type="nucleotide sequence ID" value="NZ_VTAW01000030.1"/>
</dbReference>